<dbReference type="PROSITE" id="PS50920">
    <property type="entry name" value="SOLCAR"/>
    <property type="match status" value="2"/>
</dbReference>
<dbReference type="InterPro" id="IPR023395">
    <property type="entry name" value="MCP_dom_sf"/>
</dbReference>
<evidence type="ECO:0000256" key="4">
    <source>
        <dbReference type="ARBA" id="ARBA00022692"/>
    </source>
</evidence>
<dbReference type="InterPro" id="IPR052217">
    <property type="entry name" value="Mito/Peroxisomal_Carrier"/>
</dbReference>
<evidence type="ECO:0000256" key="7">
    <source>
        <dbReference type="ARBA" id="ARBA00023128"/>
    </source>
</evidence>
<name>A0A0C3PSU3_PHLG1</name>
<reference evidence="12 13" key="1">
    <citation type="journal article" date="2014" name="PLoS Genet.">
        <title>Analysis of the Phlebiopsis gigantea genome, transcriptome and secretome provides insight into its pioneer colonization strategies of wood.</title>
        <authorList>
            <person name="Hori C."/>
            <person name="Ishida T."/>
            <person name="Igarashi K."/>
            <person name="Samejima M."/>
            <person name="Suzuki H."/>
            <person name="Master E."/>
            <person name="Ferreira P."/>
            <person name="Ruiz-Duenas F.J."/>
            <person name="Held B."/>
            <person name="Canessa P."/>
            <person name="Larrondo L.F."/>
            <person name="Schmoll M."/>
            <person name="Druzhinina I.S."/>
            <person name="Kubicek C.P."/>
            <person name="Gaskell J.A."/>
            <person name="Kersten P."/>
            <person name="St John F."/>
            <person name="Glasner J."/>
            <person name="Sabat G."/>
            <person name="Splinter BonDurant S."/>
            <person name="Syed K."/>
            <person name="Yadav J."/>
            <person name="Mgbeahuruike A.C."/>
            <person name="Kovalchuk A."/>
            <person name="Asiegbu F.O."/>
            <person name="Lackner G."/>
            <person name="Hoffmeister D."/>
            <person name="Rencoret J."/>
            <person name="Gutierrez A."/>
            <person name="Sun H."/>
            <person name="Lindquist E."/>
            <person name="Barry K."/>
            <person name="Riley R."/>
            <person name="Grigoriev I.V."/>
            <person name="Henrissat B."/>
            <person name="Kues U."/>
            <person name="Berka R.M."/>
            <person name="Martinez A.T."/>
            <person name="Covert S.F."/>
            <person name="Blanchette R.A."/>
            <person name="Cullen D."/>
        </authorList>
    </citation>
    <scope>NUCLEOTIDE SEQUENCE [LARGE SCALE GENOMIC DNA]</scope>
    <source>
        <strain evidence="12 13">11061_1 CR5-6</strain>
    </source>
</reference>
<accession>A0A0C3PSU3</accession>
<dbReference type="SUPFAM" id="SSF103506">
    <property type="entry name" value="Mitochondrial carrier"/>
    <property type="match status" value="1"/>
</dbReference>
<dbReference type="AlphaFoldDB" id="A0A0C3PSU3"/>
<evidence type="ECO:0000256" key="11">
    <source>
        <dbReference type="SAM" id="MobiDB-lite"/>
    </source>
</evidence>
<evidence type="ECO:0008006" key="14">
    <source>
        <dbReference type="Google" id="ProtNLM"/>
    </source>
</evidence>
<dbReference type="Gene3D" id="1.50.40.10">
    <property type="entry name" value="Mitochondrial carrier domain"/>
    <property type="match status" value="2"/>
</dbReference>
<keyword evidence="7" id="KW-0496">Mitochondrion</keyword>
<dbReference type="HOGENOM" id="CLU_015166_6_3_1"/>
<dbReference type="PANTHER" id="PTHR45939">
    <property type="entry name" value="PEROXISOMAL MEMBRANE PROTEIN PMP34-RELATED"/>
    <property type="match status" value="1"/>
</dbReference>
<dbReference type="InterPro" id="IPR018108">
    <property type="entry name" value="MCP_transmembrane"/>
</dbReference>
<dbReference type="OrthoDB" id="446044at2759"/>
<keyword evidence="6" id="KW-1133">Transmembrane helix</keyword>
<evidence type="ECO:0000313" key="13">
    <source>
        <dbReference type="Proteomes" id="UP000053257"/>
    </source>
</evidence>
<keyword evidence="5" id="KW-0677">Repeat</keyword>
<dbReference type="InterPro" id="IPR002067">
    <property type="entry name" value="MCP"/>
</dbReference>
<feature type="repeat" description="Solcar" evidence="9">
    <location>
        <begin position="115"/>
        <end position="224"/>
    </location>
</feature>
<dbReference type="Pfam" id="PF00153">
    <property type="entry name" value="Mito_carr"/>
    <property type="match status" value="3"/>
</dbReference>
<organism evidence="12 13">
    <name type="scientific">Phlebiopsis gigantea (strain 11061_1 CR5-6)</name>
    <name type="common">White-rot fungus</name>
    <name type="synonym">Peniophora gigantea</name>
    <dbReference type="NCBI Taxonomy" id="745531"/>
    <lineage>
        <taxon>Eukaryota</taxon>
        <taxon>Fungi</taxon>
        <taxon>Dikarya</taxon>
        <taxon>Basidiomycota</taxon>
        <taxon>Agaricomycotina</taxon>
        <taxon>Agaricomycetes</taxon>
        <taxon>Polyporales</taxon>
        <taxon>Phanerochaetaceae</taxon>
        <taxon>Phlebiopsis</taxon>
    </lineage>
</organism>
<evidence type="ECO:0000256" key="5">
    <source>
        <dbReference type="ARBA" id="ARBA00022737"/>
    </source>
</evidence>
<dbReference type="GO" id="GO:0015217">
    <property type="term" value="F:ADP transmembrane transporter activity"/>
    <property type="evidence" value="ECO:0007669"/>
    <property type="project" value="TreeGrafter"/>
</dbReference>
<evidence type="ECO:0000256" key="1">
    <source>
        <dbReference type="ARBA" id="ARBA00004225"/>
    </source>
</evidence>
<dbReference type="STRING" id="745531.A0A0C3PSU3"/>
<proteinExistence type="inferred from homology"/>
<protein>
    <recommendedName>
        <fullName evidence="14">Mitochondrial carrier</fullName>
    </recommendedName>
</protein>
<gene>
    <name evidence="12" type="ORF">PHLGIDRAFT_231750</name>
</gene>
<evidence type="ECO:0000256" key="3">
    <source>
        <dbReference type="ARBA" id="ARBA00022448"/>
    </source>
</evidence>
<evidence type="ECO:0000256" key="2">
    <source>
        <dbReference type="ARBA" id="ARBA00006375"/>
    </source>
</evidence>
<evidence type="ECO:0000313" key="12">
    <source>
        <dbReference type="EMBL" id="KIP10493.1"/>
    </source>
</evidence>
<keyword evidence="3 10" id="KW-0813">Transport</keyword>
<comment type="subcellular location">
    <subcellularLocation>
        <location evidence="1">Mitochondrion membrane</location>
        <topology evidence="1">Multi-pass membrane protein</topology>
    </subcellularLocation>
</comment>
<dbReference type="Proteomes" id="UP000053257">
    <property type="component" value="Unassembled WGS sequence"/>
</dbReference>
<sequence length="332" mass="36761">MSATKPQQLTPLGSALAGALGACFSTSVVYPLDVAKTRLQAYHATKEREPPSLVALLKQIYEEEGIAGYYKGFLATMLNTFSMQYAYFFFYTLVRGSYIKRLQARTPKGAKTPPLSTATELLMGAAAGALAQIFTLPASTIAARQQMGDSVDELGNPRRKRSKRLSGDLENGLEEKRDDSFWGVAQEIYEEEGVTGFWLSLGPSMTLTVNPAITYGVFERVKSAVLIAAEKSGNVAIAHKGKLAPRWTFYIGALSKALATVITYPQILTKTRMQTRSADAEEALEEGKDAPKPHEFHHKEMKHPDSWHILRRTYHEKGFLGLYQVRCPIYNA</sequence>
<dbReference type="PANTHER" id="PTHR45939:SF1">
    <property type="entry name" value="MITOCHONDRIAL THIAMINE PYROPHOSPHATE CARRIER 1-RELATED"/>
    <property type="match status" value="1"/>
</dbReference>
<dbReference type="PROSITE" id="PS51257">
    <property type="entry name" value="PROKAR_LIPOPROTEIN"/>
    <property type="match status" value="1"/>
</dbReference>
<comment type="similarity">
    <text evidence="2 10">Belongs to the mitochondrial carrier (TC 2.A.29) family.</text>
</comment>
<keyword evidence="8 9" id="KW-0472">Membrane</keyword>
<dbReference type="GO" id="GO:0031966">
    <property type="term" value="C:mitochondrial membrane"/>
    <property type="evidence" value="ECO:0007669"/>
    <property type="project" value="UniProtKB-SubCell"/>
</dbReference>
<evidence type="ECO:0000256" key="6">
    <source>
        <dbReference type="ARBA" id="ARBA00022989"/>
    </source>
</evidence>
<dbReference type="PRINTS" id="PR00926">
    <property type="entry name" value="MITOCARRIER"/>
</dbReference>
<feature type="repeat" description="Solcar" evidence="9">
    <location>
        <begin position="9"/>
        <end position="97"/>
    </location>
</feature>
<evidence type="ECO:0000256" key="9">
    <source>
        <dbReference type="PROSITE-ProRule" id="PRU00282"/>
    </source>
</evidence>
<keyword evidence="13" id="KW-1185">Reference proteome</keyword>
<evidence type="ECO:0000256" key="10">
    <source>
        <dbReference type="RuleBase" id="RU000488"/>
    </source>
</evidence>
<feature type="compositionally biased region" description="Basic and acidic residues" evidence="11">
    <location>
        <begin position="285"/>
        <end position="298"/>
    </location>
</feature>
<evidence type="ECO:0000256" key="8">
    <source>
        <dbReference type="ARBA" id="ARBA00023136"/>
    </source>
</evidence>
<feature type="region of interest" description="Disordered" evidence="11">
    <location>
        <begin position="278"/>
        <end position="298"/>
    </location>
</feature>
<dbReference type="EMBL" id="KN840454">
    <property type="protein sequence ID" value="KIP10493.1"/>
    <property type="molecule type" value="Genomic_DNA"/>
</dbReference>
<keyword evidence="4 9" id="KW-0812">Transmembrane</keyword>
<feature type="region of interest" description="Disordered" evidence="11">
    <location>
        <begin position="149"/>
        <end position="169"/>
    </location>
</feature>